<dbReference type="PANTHER" id="PTHR13231">
    <property type="entry name" value="MITOCHONDRIAL RIBOSOMAL PROTEIN S31"/>
    <property type="match status" value="1"/>
</dbReference>
<dbReference type="AlphaFoldDB" id="A0AAJ7RCC5"/>
<evidence type="ECO:0000256" key="8">
    <source>
        <dbReference type="ARBA" id="ARBA00035363"/>
    </source>
</evidence>
<dbReference type="CTD" id="10240"/>
<keyword evidence="5" id="KW-0496">Mitochondrion</keyword>
<comment type="similarity">
    <text evidence="2">Belongs to the mitochondrion-specific ribosomal protein mS31 family.</text>
</comment>
<dbReference type="GO" id="GO:0005763">
    <property type="term" value="C:mitochondrial small ribosomal subunit"/>
    <property type="evidence" value="ECO:0007669"/>
    <property type="project" value="InterPro"/>
</dbReference>
<dbReference type="RefSeq" id="XP_024938233.1">
    <property type="nucleotide sequence ID" value="XM_025082465.1"/>
</dbReference>
<evidence type="ECO:0000256" key="2">
    <source>
        <dbReference type="ARBA" id="ARBA00011057"/>
    </source>
</evidence>
<organism evidence="10 11">
    <name type="scientific">Cephus cinctus</name>
    <name type="common">Wheat stem sawfly</name>
    <dbReference type="NCBI Taxonomy" id="211228"/>
    <lineage>
        <taxon>Eukaryota</taxon>
        <taxon>Metazoa</taxon>
        <taxon>Ecdysozoa</taxon>
        <taxon>Arthropoda</taxon>
        <taxon>Hexapoda</taxon>
        <taxon>Insecta</taxon>
        <taxon>Pterygota</taxon>
        <taxon>Neoptera</taxon>
        <taxon>Endopterygota</taxon>
        <taxon>Hymenoptera</taxon>
        <taxon>Cephoidea</taxon>
        <taxon>Cephidae</taxon>
        <taxon>Cephus</taxon>
    </lineage>
</organism>
<dbReference type="Pfam" id="PF15433">
    <property type="entry name" value="MRP-S31"/>
    <property type="match status" value="1"/>
</dbReference>
<feature type="region of interest" description="Disordered" evidence="9">
    <location>
        <begin position="46"/>
        <end position="84"/>
    </location>
</feature>
<evidence type="ECO:0000313" key="11">
    <source>
        <dbReference type="RefSeq" id="XP_024938233.1"/>
    </source>
</evidence>
<evidence type="ECO:0000256" key="3">
    <source>
        <dbReference type="ARBA" id="ARBA00022946"/>
    </source>
</evidence>
<gene>
    <name evidence="11" type="primary">LOC107265088</name>
</gene>
<keyword evidence="6" id="KW-0687">Ribonucleoprotein</keyword>
<keyword evidence="4 11" id="KW-0689">Ribosomal protein</keyword>
<name>A0AAJ7RCC5_CEPCN</name>
<comment type="subcellular location">
    <subcellularLocation>
        <location evidence="1">Mitochondrion</location>
    </subcellularLocation>
</comment>
<dbReference type="GeneID" id="107265088"/>
<protein>
    <recommendedName>
        <fullName evidence="7">Small ribosomal subunit protein mS31</fullName>
    </recommendedName>
    <alternativeName>
        <fullName evidence="8">28S ribosomal protein S31, mitochondrial</fullName>
    </alternativeName>
</protein>
<reference evidence="11" key="1">
    <citation type="submission" date="2025-08" db="UniProtKB">
        <authorList>
            <consortium name="RefSeq"/>
        </authorList>
    </citation>
    <scope>IDENTIFICATION</scope>
</reference>
<keyword evidence="10" id="KW-1185">Reference proteome</keyword>
<evidence type="ECO:0000256" key="9">
    <source>
        <dbReference type="SAM" id="MobiDB-lite"/>
    </source>
</evidence>
<evidence type="ECO:0000256" key="1">
    <source>
        <dbReference type="ARBA" id="ARBA00004173"/>
    </source>
</evidence>
<keyword evidence="3" id="KW-0809">Transit peptide</keyword>
<evidence type="ECO:0000256" key="6">
    <source>
        <dbReference type="ARBA" id="ARBA00023274"/>
    </source>
</evidence>
<dbReference type="GO" id="GO:0003735">
    <property type="term" value="F:structural constituent of ribosome"/>
    <property type="evidence" value="ECO:0007669"/>
    <property type="project" value="InterPro"/>
</dbReference>
<dbReference type="Proteomes" id="UP000694920">
    <property type="component" value="Unplaced"/>
</dbReference>
<evidence type="ECO:0000256" key="5">
    <source>
        <dbReference type="ARBA" id="ARBA00023128"/>
    </source>
</evidence>
<proteinExistence type="inferred from homology"/>
<sequence length="409" mass="46329">MNLLNYCTVNLNLSTSIIEFFYSILNIVAYSAVSSQRLHTSVKLLESSGSSSSSSSDSDSDNEQPKTKTAPVETAKKTIEESQQDTTDMLNNLLLSMTQKPKISKTIDVSPKIKKPKAVKDVAPRQTKTDDYEGELIGAAKKVAESLQGDREKTEAELLGKLLQSTSTDESSEGKSEKIDESISLNDLIARMKVDRTPRKMPQMFSRDVSRSTSYTNKMQSVSSELRNLHKKREPFRFSRKMQPEGGNLRAGEPMNIFINAASSLAPEVPQLSTWEILAEEDKKLSITHPPENIFQELILWTEQRKLWKFPIDNEQGLEEEQNVHFSEHVFTQRHLEGWCPKKGPIRHFMELVCVGLSKNPYLTAEEKKNHVLWYKDYFASKQELLLELNAIQGPIPTSSSEENQIESQ</sequence>
<evidence type="ECO:0000256" key="4">
    <source>
        <dbReference type="ARBA" id="ARBA00022980"/>
    </source>
</evidence>
<feature type="compositionally biased region" description="Low complexity" evidence="9">
    <location>
        <begin position="47"/>
        <end position="57"/>
    </location>
</feature>
<evidence type="ECO:0000256" key="7">
    <source>
        <dbReference type="ARBA" id="ARBA00035133"/>
    </source>
</evidence>
<dbReference type="InterPro" id="IPR026299">
    <property type="entry name" value="MRP-S31"/>
</dbReference>
<feature type="compositionally biased region" description="Polar residues" evidence="9">
    <location>
        <begin position="211"/>
        <end position="226"/>
    </location>
</feature>
<evidence type="ECO:0000313" key="10">
    <source>
        <dbReference type="Proteomes" id="UP000694920"/>
    </source>
</evidence>
<accession>A0AAJ7RCC5</accession>
<feature type="region of interest" description="Disordered" evidence="9">
    <location>
        <begin position="204"/>
        <end position="226"/>
    </location>
</feature>
<dbReference type="PANTHER" id="PTHR13231:SF3">
    <property type="entry name" value="SMALL RIBOSOMAL SUBUNIT PROTEIN MS31"/>
    <property type="match status" value="1"/>
</dbReference>